<dbReference type="AlphaFoldDB" id="A0A0S2W355"/>
<evidence type="ECO:0000256" key="1">
    <source>
        <dbReference type="ARBA" id="ARBA00008814"/>
    </source>
</evidence>
<dbReference type="InterPro" id="IPR050902">
    <property type="entry name" value="ABC_Transporter_SBP"/>
</dbReference>
<dbReference type="Proteomes" id="UP000064844">
    <property type="component" value="Chromosome"/>
</dbReference>
<feature type="signal peptide" evidence="3">
    <location>
        <begin position="1"/>
        <end position="24"/>
    </location>
</feature>
<evidence type="ECO:0000313" key="5">
    <source>
        <dbReference type="EMBL" id="ALP93761.1"/>
    </source>
</evidence>
<evidence type="ECO:0000313" key="6">
    <source>
        <dbReference type="Proteomes" id="UP000064844"/>
    </source>
</evidence>
<keyword evidence="3" id="KW-0732">Signal</keyword>
<dbReference type="KEGG" id="ibu:IB211_01368c"/>
<name>A0A0S2W355_9FIRM</name>
<feature type="compositionally biased region" description="Low complexity" evidence="2">
    <location>
        <begin position="28"/>
        <end position="46"/>
    </location>
</feature>
<dbReference type="eggNOG" id="COG0614">
    <property type="taxonomic scope" value="Bacteria"/>
</dbReference>
<dbReference type="Gene3D" id="3.40.50.1980">
    <property type="entry name" value="Nitrogenase molybdenum iron protein domain"/>
    <property type="match status" value="2"/>
</dbReference>
<evidence type="ECO:0000259" key="4">
    <source>
        <dbReference type="PROSITE" id="PS50983"/>
    </source>
</evidence>
<protein>
    <submittedName>
        <fullName evidence="5">Vitamin B12 ABC transporter, B12-binding component BtuF</fullName>
    </submittedName>
</protein>
<keyword evidence="6" id="KW-1185">Reference proteome</keyword>
<dbReference type="PROSITE" id="PS50983">
    <property type="entry name" value="FE_B12_PBP"/>
    <property type="match status" value="1"/>
</dbReference>
<dbReference type="SUPFAM" id="SSF53807">
    <property type="entry name" value="Helical backbone' metal receptor"/>
    <property type="match status" value="1"/>
</dbReference>
<dbReference type="EMBL" id="CP011307">
    <property type="protein sequence ID" value="ALP93761.1"/>
    <property type="molecule type" value="Genomic_DNA"/>
</dbReference>
<dbReference type="STRING" id="1297617.IB211_01368c"/>
<comment type="similarity">
    <text evidence="1">Belongs to the bacterial solute-binding protein 8 family.</text>
</comment>
<feature type="domain" description="Fe/B12 periplasmic-binding" evidence="4">
    <location>
        <begin position="75"/>
        <end position="342"/>
    </location>
</feature>
<evidence type="ECO:0000256" key="3">
    <source>
        <dbReference type="SAM" id="SignalP"/>
    </source>
</evidence>
<dbReference type="PANTHER" id="PTHR30535">
    <property type="entry name" value="VITAMIN B12-BINDING PROTEIN"/>
    <property type="match status" value="1"/>
</dbReference>
<dbReference type="RefSeq" id="WP_058117544.1">
    <property type="nucleotide sequence ID" value="NZ_CP011307.1"/>
</dbReference>
<dbReference type="PANTHER" id="PTHR30535:SF7">
    <property type="entry name" value="IRON(III) DICITRATE-BINDING PROTEIN"/>
    <property type="match status" value="1"/>
</dbReference>
<accession>A0A0S2W355</accession>
<organism evidence="5 6">
    <name type="scientific">Intestinimonas butyriciproducens</name>
    <dbReference type="NCBI Taxonomy" id="1297617"/>
    <lineage>
        <taxon>Bacteria</taxon>
        <taxon>Bacillati</taxon>
        <taxon>Bacillota</taxon>
        <taxon>Clostridia</taxon>
        <taxon>Eubacteriales</taxon>
        <taxon>Intestinimonas</taxon>
    </lineage>
</organism>
<reference evidence="6" key="2">
    <citation type="submission" date="2015-04" db="EMBL/GenBank/DDBJ databases">
        <title>A butyrogenic pathway from the amino acid lysine in a human gut commensal.</title>
        <authorList>
            <person name="de Vos W.M."/>
            <person name="Bui N.T.P."/>
            <person name="Plugge C.M."/>
            <person name="Ritari J."/>
        </authorList>
    </citation>
    <scope>NUCLEOTIDE SEQUENCE [LARGE SCALE GENOMIC DNA]</scope>
    <source>
        <strain evidence="6">AF211</strain>
    </source>
</reference>
<evidence type="ECO:0000256" key="2">
    <source>
        <dbReference type="SAM" id="MobiDB-lite"/>
    </source>
</evidence>
<feature type="chain" id="PRO_5039311302" evidence="3">
    <location>
        <begin position="25"/>
        <end position="342"/>
    </location>
</feature>
<gene>
    <name evidence="5" type="ORF">IB211_01368c</name>
</gene>
<feature type="region of interest" description="Disordered" evidence="2">
    <location>
        <begin position="27"/>
        <end position="51"/>
    </location>
</feature>
<reference evidence="5 6" key="1">
    <citation type="journal article" date="2015" name="Nat. Commun.">
        <title>Production of butyrate from lysine and the Amadori product fructoselysine by a human gut commensal.</title>
        <authorList>
            <person name="Bui T.P."/>
            <person name="Ritari J."/>
            <person name="Boeren S."/>
            <person name="de Waard P."/>
            <person name="Plugge C.M."/>
            <person name="de Vos W.M."/>
        </authorList>
    </citation>
    <scope>NUCLEOTIDE SEQUENCE [LARGE SCALE GENOMIC DNA]</scope>
    <source>
        <strain evidence="5 6">AF211</strain>
    </source>
</reference>
<dbReference type="Pfam" id="PF01497">
    <property type="entry name" value="Peripla_BP_2"/>
    <property type="match status" value="1"/>
</dbReference>
<sequence>MKTTSRLLGLCLSLSMLFALPACSGGQSASSAPSETTPAPTESSAAEESHYPVTVTTYNQNGEEAEQTFTKCPERVVSISQANTEMLVSLGLSDLIVATAHRTSTPWPETAAEYESLNFLAMDDYPSKEVVLSLEPDLIVGWGSLFADDALGATSDWNDRGINTYLMKNTVSGLGKRNFEFLIQDIENFGKIFDIEEKTDALVADIRSRLAAVEARTADIPEDERPTVLTVQMLKDNEWFARADTDLTANIIELAGGKCLDEEYGYASMEVLIDKNPDAILVIDRETKPAADTIQGLLDNPALQEVTAIKNQNFYTITHVSFYCGSMQTIEDIEGLSEMLHK</sequence>
<dbReference type="InterPro" id="IPR002491">
    <property type="entry name" value="ABC_transptr_periplasmic_BD"/>
</dbReference>
<proteinExistence type="inferred from homology"/>